<dbReference type="Proteomes" id="UP001141552">
    <property type="component" value="Unassembled WGS sequence"/>
</dbReference>
<gene>
    <name evidence="1" type="ORF">Tsubulata_045766</name>
</gene>
<reference evidence="1" key="1">
    <citation type="submission" date="2022-02" db="EMBL/GenBank/DDBJ databases">
        <authorList>
            <person name="Henning P.M."/>
            <person name="McCubbin A.G."/>
            <person name="Shore J.S."/>
        </authorList>
    </citation>
    <scope>NUCLEOTIDE SEQUENCE</scope>
    <source>
        <strain evidence="1">F60SS</strain>
        <tissue evidence="1">Leaves</tissue>
    </source>
</reference>
<sequence length="240" mass="27487">MLESPLMEVMIESPVRESPVTRAMIKERFTRDYVAGRDKYLLAFDPAALNPGRGDDGYNSPSDEDHDPFGGVHHSLIEGSPSSDVYQFYRYVDGNPDYLELPDVASGNLDAFMPLVAQIALDTYHPFRRKDGPVKLYFVKMGNVCSSPETKGRPEARMYHFNFWATYLGPDNNVDPTQLSPNHPRVGNFYAEVFFCDDYGLNRFNVHRCYEVDEEHDKVDRCCDVCADSNFDPPVLHRYY</sequence>
<dbReference type="EMBL" id="JAKUCV010002027">
    <property type="protein sequence ID" value="KAJ4844178.1"/>
    <property type="molecule type" value="Genomic_DNA"/>
</dbReference>
<proteinExistence type="predicted"/>
<name>A0A9Q0G6M5_9ROSI</name>
<dbReference type="AlphaFoldDB" id="A0A9Q0G6M5"/>
<accession>A0A9Q0G6M5</accession>
<evidence type="ECO:0000313" key="1">
    <source>
        <dbReference type="EMBL" id="KAJ4844178.1"/>
    </source>
</evidence>
<protein>
    <submittedName>
        <fullName evidence="1">Uncharacterized protein</fullName>
    </submittedName>
</protein>
<reference evidence="1" key="2">
    <citation type="journal article" date="2023" name="Plants (Basel)">
        <title>Annotation of the Turnera subulata (Passifloraceae) Draft Genome Reveals the S-Locus Evolved after the Divergence of Turneroideae from Passifloroideae in a Stepwise Manner.</title>
        <authorList>
            <person name="Henning P.M."/>
            <person name="Roalson E.H."/>
            <person name="Mir W."/>
            <person name="McCubbin A.G."/>
            <person name="Shore J.S."/>
        </authorList>
    </citation>
    <scope>NUCLEOTIDE SEQUENCE</scope>
    <source>
        <strain evidence="1">F60SS</strain>
    </source>
</reference>
<organism evidence="1 2">
    <name type="scientific">Turnera subulata</name>
    <dbReference type="NCBI Taxonomy" id="218843"/>
    <lineage>
        <taxon>Eukaryota</taxon>
        <taxon>Viridiplantae</taxon>
        <taxon>Streptophyta</taxon>
        <taxon>Embryophyta</taxon>
        <taxon>Tracheophyta</taxon>
        <taxon>Spermatophyta</taxon>
        <taxon>Magnoliopsida</taxon>
        <taxon>eudicotyledons</taxon>
        <taxon>Gunneridae</taxon>
        <taxon>Pentapetalae</taxon>
        <taxon>rosids</taxon>
        <taxon>fabids</taxon>
        <taxon>Malpighiales</taxon>
        <taxon>Passifloraceae</taxon>
        <taxon>Turnera</taxon>
    </lineage>
</organism>
<evidence type="ECO:0000313" key="2">
    <source>
        <dbReference type="Proteomes" id="UP001141552"/>
    </source>
</evidence>
<comment type="caution">
    <text evidence="1">The sequence shown here is derived from an EMBL/GenBank/DDBJ whole genome shotgun (WGS) entry which is preliminary data.</text>
</comment>
<keyword evidence="2" id="KW-1185">Reference proteome</keyword>